<accession>X0YU18</accession>
<organism evidence="1">
    <name type="scientific">marine sediment metagenome</name>
    <dbReference type="NCBI Taxonomy" id="412755"/>
    <lineage>
        <taxon>unclassified sequences</taxon>
        <taxon>metagenomes</taxon>
        <taxon>ecological metagenomes</taxon>
    </lineage>
</organism>
<evidence type="ECO:0000313" key="1">
    <source>
        <dbReference type="EMBL" id="GAG59740.1"/>
    </source>
</evidence>
<reference evidence="1" key="1">
    <citation type="journal article" date="2014" name="Front. Microbiol.">
        <title>High frequency of phylogenetically diverse reductive dehalogenase-homologous genes in deep subseafloor sedimentary metagenomes.</title>
        <authorList>
            <person name="Kawai M."/>
            <person name="Futagami T."/>
            <person name="Toyoda A."/>
            <person name="Takaki Y."/>
            <person name="Nishi S."/>
            <person name="Hori S."/>
            <person name="Arai W."/>
            <person name="Tsubouchi T."/>
            <person name="Morono Y."/>
            <person name="Uchiyama I."/>
            <person name="Ito T."/>
            <person name="Fujiyama A."/>
            <person name="Inagaki F."/>
            <person name="Takami H."/>
        </authorList>
    </citation>
    <scope>NUCLEOTIDE SEQUENCE</scope>
    <source>
        <strain evidence="1">Expedition CK06-06</strain>
    </source>
</reference>
<protein>
    <submittedName>
        <fullName evidence="1">Uncharacterized protein</fullName>
    </submittedName>
</protein>
<name>X0YU18_9ZZZZ</name>
<sequence>MRPRLPMNAVLHENGYQMPSEELLKSYYENSYGSLEKARGSWGFNFPSEATTWREEKLQKDIRSMGLLNG</sequence>
<gene>
    <name evidence="1" type="ORF">S01H4_17191</name>
</gene>
<proteinExistence type="predicted"/>
<dbReference type="AlphaFoldDB" id="X0YU18"/>
<comment type="caution">
    <text evidence="1">The sequence shown here is derived from an EMBL/GenBank/DDBJ whole genome shotgun (WGS) entry which is preliminary data.</text>
</comment>
<dbReference type="EMBL" id="BART01007563">
    <property type="protein sequence ID" value="GAG59740.1"/>
    <property type="molecule type" value="Genomic_DNA"/>
</dbReference>